<dbReference type="EMBL" id="JBJUIK010000010">
    <property type="protein sequence ID" value="KAL3515200.1"/>
    <property type="molecule type" value="Genomic_DNA"/>
</dbReference>
<gene>
    <name evidence="2" type="ORF">ACH5RR_022102</name>
</gene>
<evidence type="ECO:0000313" key="3">
    <source>
        <dbReference type="Proteomes" id="UP001630127"/>
    </source>
</evidence>
<feature type="compositionally biased region" description="Polar residues" evidence="1">
    <location>
        <begin position="146"/>
        <end position="172"/>
    </location>
</feature>
<feature type="region of interest" description="Disordered" evidence="1">
    <location>
        <begin position="114"/>
        <end position="194"/>
    </location>
</feature>
<dbReference type="Proteomes" id="UP001630127">
    <property type="component" value="Unassembled WGS sequence"/>
</dbReference>
<sequence>MLPKTQEGSRIFNTRPWLFENQLMVLEKLKEDVELSNNVFTKSLLWVQVWNLPIHWLSKEAGLKIGKVFNSVEEKGVDEPQFESWLKAGTGRHQTNSVKTPIIRIAENVKIGKNGNQERVREDDSTNPRIATTQENDALGPDQRNSKNNEGQSAIQVQDTSVCKKSIITISGKNEEGKEIKMHNENKEESTSAG</sequence>
<feature type="compositionally biased region" description="Basic and acidic residues" evidence="1">
    <location>
        <begin position="116"/>
        <end position="126"/>
    </location>
</feature>
<evidence type="ECO:0000313" key="2">
    <source>
        <dbReference type="EMBL" id="KAL3515200.1"/>
    </source>
</evidence>
<dbReference type="AlphaFoldDB" id="A0ABD2ZA53"/>
<protein>
    <recommendedName>
        <fullName evidence="4">DUF4283 domain-containing protein</fullName>
    </recommendedName>
</protein>
<evidence type="ECO:0000256" key="1">
    <source>
        <dbReference type="SAM" id="MobiDB-lite"/>
    </source>
</evidence>
<feature type="compositionally biased region" description="Basic and acidic residues" evidence="1">
    <location>
        <begin position="173"/>
        <end position="194"/>
    </location>
</feature>
<keyword evidence="3" id="KW-1185">Reference proteome</keyword>
<evidence type="ECO:0008006" key="4">
    <source>
        <dbReference type="Google" id="ProtNLM"/>
    </source>
</evidence>
<proteinExistence type="predicted"/>
<feature type="compositionally biased region" description="Polar residues" evidence="1">
    <location>
        <begin position="127"/>
        <end position="136"/>
    </location>
</feature>
<accession>A0ABD2ZA53</accession>
<comment type="caution">
    <text evidence="2">The sequence shown here is derived from an EMBL/GenBank/DDBJ whole genome shotgun (WGS) entry which is preliminary data.</text>
</comment>
<organism evidence="2 3">
    <name type="scientific">Cinchona calisaya</name>
    <dbReference type="NCBI Taxonomy" id="153742"/>
    <lineage>
        <taxon>Eukaryota</taxon>
        <taxon>Viridiplantae</taxon>
        <taxon>Streptophyta</taxon>
        <taxon>Embryophyta</taxon>
        <taxon>Tracheophyta</taxon>
        <taxon>Spermatophyta</taxon>
        <taxon>Magnoliopsida</taxon>
        <taxon>eudicotyledons</taxon>
        <taxon>Gunneridae</taxon>
        <taxon>Pentapetalae</taxon>
        <taxon>asterids</taxon>
        <taxon>lamiids</taxon>
        <taxon>Gentianales</taxon>
        <taxon>Rubiaceae</taxon>
        <taxon>Cinchonoideae</taxon>
        <taxon>Cinchoneae</taxon>
        <taxon>Cinchona</taxon>
    </lineage>
</organism>
<name>A0ABD2ZA53_9GENT</name>
<reference evidence="2 3" key="1">
    <citation type="submission" date="2024-11" db="EMBL/GenBank/DDBJ databases">
        <title>A near-complete genome assembly of Cinchona calisaya.</title>
        <authorList>
            <person name="Lian D.C."/>
            <person name="Zhao X.W."/>
            <person name="Wei L."/>
        </authorList>
    </citation>
    <scope>NUCLEOTIDE SEQUENCE [LARGE SCALE GENOMIC DNA]</scope>
    <source>
        <tissue evidence="2">Nenye</tissue>
    </source>
</reference>